<dbReference type="RefSeq" id="WP_200761636.1">
    <property type="nucleotide sequence ID" value="NZ_CP036425.1"/>
</dbReference>
<feature type="domain" description="GAF" evidence="3">
    <location>
        <begin position="231"/>
        <end position="360"/>
    </location>
</feature>
<dbReference type="InterPro" id="IPR003018">
    <property type="entry name" value="GAF"/>
</dbReference>
<dbReference type="Proteomes" id="UP000317369">
    <property type="component" value="Chromosome"/>
</dbReference>
<protein>
    <submittedName>
        <fullName evidence="4">HlyD family secretion protein</fullName>
    </submittedName>
</protein>
<evidence type="ECO:0000313" key="4">
    <source>
        <dbReference type="EMBL" id="QDU33290.1"/>
    </source>
</evidence>
<dbReference type="KEGG" id="pcor:KS4_13360"/>
<dbReference type="SUPFAM" id="SSF55781">
    <property type="entry name" value="GAF domain-like"/>
    <property type="match status" value="1"/>
</dbReference>
<dbReference type="InterPro" id="IPR029016">
    <property type="entry name" value="GAF-like_dom_sf"/>
</dbReference>
<evidence type="ECO:0000259" key="3">
    <source>
        <dbReference type="Pfam" id="PF01590"/>
    </source>
</evidence>
<reference evidence="4 5" key="1">
    <citation type="submission" date="2019-02" db="EMBL/GenBank/DDBJ databases">
        <title>Deep-cultivation of Planctomycetes and their phenomic and genomic characterization uncovers novel biology.</title>
        <authorList>
            <person name="Wiegand S."/>
            <person name="Jogler M."/>
            <person name="Boedeker C."/>
            <person name="Pinto D."/>
            <person name="Vollmers J."/>
            <person name="Rivas-Marin E."/>
            <person name="Kohn T."/>
            <person name="Peeters S.H."/>
            <person name="Heuer A."/>
            <person name="Rast P."/>
            <person name="Oberbeckmann S."/>
            <person name="Bunk B."/>
            <person name="Jeske O."/>
            <person name="Meyerdierks A."/>
            <person name="Storesund J.E."/>
            <person name="Kallscheuer N."/>
            <person name="Luecker S."/>
            <person name="Lage O.M."/>
            <person name="Pohl T."/>
            <person name="Merkel B.J."/>
            <person name="Hornburger P."/>
            <person name="Mueller R.-W."/>
            <person name="Bruemmer F."/>
            <person name="Labrenz M."/>
            <person name="Spormann A.M."/>
            <person name="Op den Camp H."/>
            <person name="Overmann J."/>
            <person name="Amann R."/>
            <person name="Jetten M.S.M."/>
            <person name="Mascher T."/>
            <person name="Medema M.H."/>
            <person name="Devos D.P."/>
            <person name="Kaster A.-K."/>
            <person name="Ovreas L."/>
            <person name="Rohde M."/>
            <person name="Galperin M.Y."/>
            <person name="Jogler C."/>
        </authorList>
    </citation>
    <scope>NUCLEOTIDE SEQUENCE [LARGE SCALE GENOMIC DNA]</scope>
    <source>
        <strain evidence="4 5">KS4</strain>
    </source>
</reference>
<dbReference type="Gene3D" id="2.40.30.170">
    <property type="match status" value="1"/>
</dbReference>
<dbReference type="Gene3D" id="3.30.450.40">
    <property type="match status" value="1"/>
</dbReference>
<organism evidence="4 5">
    <name type="scientific">Poriferisphaera corsica</name>
    <dbReference type="NCBI Taxonomy" id="2528020"/>
    <lineage>
        <taxon>Bacteria</taxon>
        <taxon>Pseudomonadati</taxon>
        <taxon>Planctomycetota</taxon>
        <taxon>Phycisphaerae</taxon>
        <taxon>Phycisphaerales</taxon>
        <taxon>Phycisphaeraceae</taxon>
        <taxon>Poriferisphaera</taxon>
    </lineage>
</organism>
<dbReference type="Pfam" id="PF01590">
    <property type="entry name" value="GAF"/>
    <property type="match status" value="1"/>
</dbReference>
<keyword evidence="5" id="KW-1185">Reference proteome</keyword>
<name>A0A517YSS5_9BACT</name>
<comment type="subcellular location">
    <subcellularLocation>
        <location evidence="1">Cell envelope</location>
    </subcellularLocation>
</comment>
<accession>A0A517YSS5</accession>
<dbReference type="InterPro" id="IPR050465">
    <property type="entry name" value="UPF0194_transport"/>
</dbReference>
<proteinExistence type="predicted"/>
<sequence length="659" mass="73621">MIEPRKQAVVQGRQRNPKIQAKTNTNIPQSDVQRRSQNRSMSLSFDTTQWIDRLDNFQGAFPDFVKELLSVQCLVAKASAGAIIQQGAADAGGWGVIASRPVLDNKSGLPDWLNRALKDVPPINNAKQAYLKRHNVSKRNQRSEGAKLEFIIYLPLIYDNTKRVLGAFWIAVETEAVARERANQLKLTQGAYTTFELRNQLLKQEDDMKIVTRAVAVLDQFNTHQKFQAAAMALCNEIATEWRADRVSLGLRRGQYVKVIAINQTENFSRKMQLIHDIEGVMEECYDQDIEVFVPQPPDVPIISRQAKRLSDRYGPCNIYSFPLRRDDHLIGVLTAEMPLDRPLNENALEGMRLLANLIAPRVDDLEKSNKWIGLQLLESTKKAGQTIVGPTHTWVKLTGIGLLTAIVLLFTIPATDWVESSFQIDATKRQVIASPFDGYIDEVFVEPGDVVTSDQQVLASLAIGDLMLNRAALNARLAESTIDADIARREGSTVDVHIAQAKSDAIKAELGIVDDDIEDARMQSPITGIVIDGDLQPRTGGAVQRGEALFEIAPIDSLRAELYVPEDRINDVQPGQRGSLSTAASPGNYIDFTVERVEPMAEVRNGQNVFLVRVKLDTMPSWLRPGMQGLAKIDTGETNYVHRWSRGAINWLRMKLWL</sequence>
<keyword evidence="2" id="KW-0175">Coiled coil</keyword>
<dbReference type="EMBL" id="CP036425">
    <property type="protein sequence ID" value="QDU33290.1"/>
    <property type="molecule type" value="Genomic_DNA"/>
</dbReference>
<dbReference type="AlphaFoldDB" id="A0A517YSS5"/>
<dbReference type="PANTHER" id="PTHR32347:SF23">
    <property type="entry name" value="BLL5650 PROTEIN"/>
    <property type="match status" value="1"/>
</dbReference>
<evidence type="ECO:0000256" key="2">
    <source>
        <dbReference type="ARBA" id="ARBA00023054"/>
    </source>
</evidence>
<dbReference type="GO" id="GO:0030313">
    <property type="term" value="C:cell envelope"/>
    <property type="evidence" value="ECO:0007669"/>
    <property type="project" value="UniProtKB-SubCell"/>
</dbReference>
<gene>
    <name evidence="4" type="ORF">KS4_13360</name>
</gene>
<dbReference type="PANTHER" id="PTHR32347">
    <property type="entry name" value="EFFLUX SYSTEM COMPONENT YKNX-RELATED"/>
    <property type="match status" value="1"/>
</dbReference>
<evidence type="ECO:0000256" key="1">
    <source>
        <dbReference type="ARBA" id="ARBA00004196"/>
    </source>
</evidence>
<evidence type="ECO:0000313" key="5">
    <source>
        <dbReference type="Proteomes" id="UP000317369"/>
    </source>
</evidence>